<dbReference type="InterPro" id="IPR018004">
    <property type="entry name" value="KilA/APSES_HTH"/>
</dbReference>
<keyword evidence="3 5" id="KW-0040">ANK repeat</keyword>
<evidence type="ECO:0000256" key="1">
    <source>
        <dbReference type="ARBA" id="ARBA00022737"/>
    </source>
</evidence>
<feature type="region of interest" description="Disordered" evidence="7">
    <location>
        <begin position="283"/>
        <end position="305"/>
    </location>
</feature>
<keyword evidence="2" id="KW-0749">Sporulation</keyword>
<feature type="repeat" description="ANK" evidence="5">
    <location>
        <begin position="504"/>
        <end position="536"/>
    </location>
</feature>
<feature type="compositionally biased region" description="Low complexity" evidence="7">
    <location>
        <begin position="33"/>
        <end position="44"/>
    </location>
</feature>
<evidence type="ECO:0000256" key="4">
    <source>
        <dbReference type="ARBA" id="ARBA00023321"/>
    </source>
</evidence>
<dbReference type="Gene3D" id="3.10.260.10">
    <property type="entry name" value="Transcription regulator HTH, APSES-type DNA-binding domain"/>
    <property type="match status" value="1"/>
</dbReference>
<dbReference type="Pfam" id="PF04383">
    <property type="entry name" value="KilA-N"/>
    <property type="match status" value="1"/>
</dbReference>
<name>U4LX89_PYROM</name>
<evidence type="ECO:0000256" key="6">
    <source>
        <dbReference type="SAM" id="Coils"/>
    </source>
</evidence>
<evidence type="ECO:0000256" key="5">
    <source>
        <dbReference type="PROSITE-ProRule" id="PRU00023"/>
    </source>
</evidence>
<keyword evidence="1" id="KW-0677">Repeat</keyword>
<dbReference type="GO" id="GO:0033309">
    <property type="term" value="C:SBF transcription complex"/>
    <property type="evidence" value="ECO:0007669"/>
    <property type="project" value="TreeGrafter"/>
</dbReference>
<feature type="region of interest" description="Disordered" evidence="7">
    <location>
        <begin position="1"/>
        <end position="59"/>
    </location>
</feature>
<dbReference type="OrthoDB" id="6718656at2759"/>
<dbReference type="SUPFAM" id="SSF54616">
    <property type="entry name" value="DNA-binding domain of Mlu1-box binding protein MBP1"/>
    <property type="match status" value="1"/>
</dbReference>
<dbReference type="OMA" id="HHIAMMA"/>
<evidence type="ECO:0000313" key="10">
    <source>
        <dbReference type="Proteomes" id="UP000018144"/>
    </source>
</evidence>
<dbReference type="eggNOG" id="ENOG502QPWC">
    <property type="taxonomic scope" value="Eukaryota"/>
</dbReference>
<feature type="repeat" description="ANK" evidence="5">
    <location>
        <begin position="364"/>
        <end position="396"/>
    </location>
</feature>
<evidence type="ECO:0000313" key="9">
    <source>
        <dbReference type="EMBL" id="CCX34288.1"/>
    </source>
</evidence>
<dbReference type="STRING" id="1076935.U4LX89"/>
<dbReference type="PROSITE" id="PS50088">
    <property type="entry name" value="ANK_REPEAT"/>
    <property type="match status" value="2"/>
</dbReference>
<proteinExistence type="predicted"/>
<keyword evidence="10" id="KW-1185">Reference proteome</keyword>
<dbReference type="GO" id="GO:0001228">
    <property type="term" value="F:DNA-binding transcription activator activity, RNA polymerase II-specific"/>
    <property type="evidence" value="ECO:0007669"/>
    <property type="project" value="UniProtKB-ARBA"/>
</dbReference>
<gene>
    <name evidence="9" type="ORF">PCON_03481</name>
</gene>
<dbReference type="GO" id="GO:0003713">
    <property type="term" value="F:transcription coactivator activity"/>
    <property type="evidence" value="ECO:0007669"/>
    <property type="project" value="TreeGrafter"/>
</dbReference>
<protein>
    <submittedName>
        <fullName evidence="9">Similar to Start control protein cdc10 acc. no. P01129</fullName>
    </submittedName>
</protein>
<dbReference type="Pfam" id="PF13637">
    <property type="entry name" value="Ank_4"/>
    <property type="match status" value="1"/>
</dbReference>
<dbReference type="GO" id="GO:0030907">
    <property type="term" value="C:MBF transcription complex"/>
    <property type="evidence" value="ECO:0007669"/>
    <property type="project" value="TreeGrafter"/>
</dbReference>
<keyword evidence="4" id="KW-0183">Conidiation</keyword>
<dbReference type="InterPro" id="IPR002110">
    <property type="entry name" value="Ankyrin_rpt"/>
</dbReference>
<dbReference type="SUPFAM" id="SSF48403">
    <property type="entry name" value="Ankyrin repeat"/>
    <property type="match status" value="1"/>
</dbReference>
<dbReference type="GO" id="GO:0030435">
    <property type="term" value="P:sporulation resulting in formation of a cellular spore"/>
    <property type="evidence" value="ECO:0007669"/>
    <property type="project" value="UniProtKB-KW"/>
</dbReference>
<dbReference type="SMART" id="SM00248">
    <property type="entry name" value="ANK"/>
    <property type="match status" value="3"/>
</dbReference>
<dbReference type="PROSITE" id="PS50297">
    <property type="entry name" value="ANK_REP_REGION"/>
    <property type="match status" value="1"/>
</dbReference>
<feature type="compositionally biased region" description="Basic and acidic residues" evidence="7">
    <location>
        <begin position="285"/>
        <end position="294"/>
    </location>
</feature>
<feature type="region of interest" description="Disordered" evidence="7">
    <location>
        <begin position="678"/>
        <end position="708"/>
    </location>
</feature>
<dbReference type="GO" id="GO:0003677">
    <property type="term" value="F:DNA binding"/>
    <property type="evidence" value="ECO:0007669"/>
    <property type="project" value="InterPro"/>
</dbReference>
<evidence type="ECO:0000259" key="8">
    <source>
        <dbReference type="PROSITE" id="PS51299"/>
    </source>
</evidence>
<dbReference type="FunFam" id="3.10.260.10:FF:000001">
    <property type="entry name" value="APSES transcription factor (MbpA)"/>
    <property type="match status" value="1"/>
</dbReference>
<dbReference type="PANTHER" id="PTHR43828:SF3">
    <property type="entry name" value="CHROMO DOMAIN-CONTAINING PROTEIN"/>
    <property type="match status" value="1"/>
</dbReference>
<evidence type="ECO:0000256" key="7">
    <source>
        <dbReference type="SAM" id="MobiDB-lite"/>
    </source>
</evidence>
<sequence length="827" mass="89222">MATTESSPTLQRTGSSVTANSFAAQGPPPGTVGSFSATAASTPAGTPPPPQLANMDPRGPPPTIYTAVYSGVAVFEMTINNVAVMRRRDDSWLNATQILKVAGVEKGKRTKVLEKEILSGTHEKVQGGYGKYQGTWIDFERGREFCRQYGVEHILAPLLNLDTTSTAGHDSTPTKEQAMAAKRKRMYNPSFGQPNGSNGLFPLNSTAVTSALTTLGKASAMLESPSNRPGLPAISSSLQGVMREDSHSQGSWPPPPASMMSDPSFLHSQQLPDSTYASQIVGHESQNDMHEPPSKRARASSPVRDMPDPIHEEGPALPLNLHDIPNVEHAKAILMDVFLRGEEQAIESLEQITPEQVDMPLDTMGNAAIHWAAALARINVVRALINRGSNIFRVNDSGETALARSCFSTNNFDQNCFPALLNLLHPSIPVQDNNGRTILHHIAVKSGMKGRGQDAKYYLNCLLEFVAKHGVAPSATPNNQHEQTLRVMSLGRFISDVVNAQDKTGDTALSISGRIGNNSIIIPLLDVGADPSIPNRAGLRPCDFGVGVQNGQVVPAPNEQQQVRQLNYTVPQAVVQKREDIVKSMQDLIRSLENDFQKELDGKQSTVTTTLSSLRDVTSRLGAERSRANDLRTKVRKISDLRQACRNLKRALEEQPVTEGLPTPAEEGIGGTVIAGTAAGPNGTATPAPPAEGRRASIADEQQEASTADTPYTLQNSLLAPVHSISNLTTTQLAYIKSLPPSTLLKSRLKGYKRNERSLQGTAQKLKEKSMDLENNFRRVVALSTGIEEQNVDGLIEGLVMAVESDPGEVDTNRVVGFLRKIGEADT</sequence>
<evidence type="ECO:0000256" key="3">
    <source>
        <dbReference type="ARBA" id="ARBA00023043"/>
    </source>
</evidence>
<dbReference type="Gene3D" id="1.25.40.20">
    <property type="entry name" value="Ankyrin repeat-containing domain"/>
    <property type="match status" value="1"/>
</dbReference>
<dbReference type="InterPro" id="IPR003163">
    <property type="entry name" value="Tscrpt_reg_HTH_APSES-type"/>
</dbReference>
<dbReference type="SMART" id="SM01252">
    <property type="entry name" value="KilA-N"/>
    <property type="match status" value="1"/>
</dbReference>
<evidence type="ECO:0000256" key="2">
    <source>
        <dbReference type="ARBA" id="ARBA00022969"/>
    </source>
</evidence>
<feature type="domain" description="HTH APSES-type" evidence="8">
    <location>
        <begin position="64"/>
        <end position="170"/>
    </location>
</feature>
<dbReference type="InterPro" id="IPR051642">
    <property type="entry name" value="SWI6-like"/>
</dbReference>
<dbReference type="EMBL" id="HF936511">
    <property type="protein sequence ID" value="CCX34288.1"/>
    <property type="molecule type" value="Genomic_DNA"/>
</dbReference>
<organism evidence="9 10">
    <name type="scientific">Pyronema omphalodes (strain CBS 100304)</name>
    <name type="common">Pyronema confluens</name>
    <dbReference type="NCBI Taxonomy" id="1076935"/>
    <lineage>
        <taxon>Eukaryota</taxon>
        <taxon>Fungi</taxon>
        <taxon>Dikarya</taxon>
        <taxon>Ascomycota</taxon>
        <taxon>Pezizomycotina</taxon>
        <taxon>Pezizomycetes</taxon>
        <taxon>Pezizales</taxon>
        <taxon>Pyronemataceae</taxon>
        <taxon>Pyronema</taxon>
    </lineage>
</organism>
<dbReference type="InterPro" id="IPR036887">
    <property type="entry name" value="HTH_APSES_sf"/>
</dbReference>
<feature type="region of interest" description="Disordered" evidence="7">
    <location>
        <begin position="239"/>
        <end position="269"/>
    </location>
</feature>
<feature type="compositionally biased region" description="Polar residues" evidence="7">
    <location>
        <begin position="1"/>
        <end position="23"/>
    </location>
</feature>
<feature type="coiled-coil region" evidence="6">
    <location>
        <begin position="749"/>
        <end position="776"/>
    </location>
</feature>
<dbReference type="PANTHER" id="PTHR43828">
    <property type="entry name" value="ASPARAGINASE"/>
    <property type="match status" value="1"/>
</dbReference>
<accession>U4LX89</accession>
<dbReference type="AlphaFoldDB" id="U4LX89"/>
<reference evidence="9 10" key="1">
    <citation type="journal article" date="2013" name="PLoS Genet.">
        <title>The genome and development-dependent transcriptomes of Pyronema confluens: a window into fungal evolution.</title>
        <authorList>
            <person name="Traeger S."/>
            <person name="Altegoer F."/>
            <person name="Freitag M."/>
            <person name="Gabaldon T."/>
            <person name="Kempken F."/>
            <person name="Kumar A."/>
            <person name="Marcet-Houben M."/>
            <person name="Poggeler S."/>
            <person name="Stajich J.E."/>
            <person name="Nowrousian M."/>
        </authorList>
    </citation>
    <scope>NUCLEOTIDE SEQUENCE [LARGE SCALE GENOMIC DNA]</scope>
    <source>
        <strain evidence="10">CBS 100304</strain>
        <tissue evidence="9">Vegetative mycelium</tissue>
    </source>
</reference>
<dbReference type="Proteomes" id="UP000018144">
    <property type="component" value="Unassembled WGS sequence"/>
</dbReference>
<dbReference type="InterPro" id="IPR036770">
    <property type="entry name" value="Ankyrin_rpt-contain_sf"/>
</dbReference>
<keyword evidence="6" id="KW-0175">Coiled coil</keyword>
<dbReference type="GO" id="GO:0048315">
    <property type="term" value="P:conidium formation"/>
    <property type="evidence" value="ECO:0007669"/>
    <property type="project" value="UniProtKB-KW"/>
</dbReference>
<dbReference type="PROSITE" id="PS51299">
    <property type="entry name" value="HTH_APSES"/>
    <property type="match status" value="1"/>
</dbReference>